<comment type="caution">
    <text evidence="3">The sequence shown here is derived from an EMBL/GenBank/DDBJ whole genome shotgun (WGS) entry which is preliminary data.</text>
</comment>
<keyword evidence="2" id="KW-0732">Signal</keyword>
<evidence type="ECO:0000256" key="2">
    <source>
        <dbReference type="SAM" id="SignalP"/>
    </source>
</evidence>
<feature type="region of interest" description="Disordered" evidence="1">
    <location>
        <begin position="37"/>
        <end position="77"/>
    </location>
</feature>
<evidence type="ECO:0000256" key="1">
    <source>
        <dbReference type="SAM" id="MobiDB-lite"/>
    </source>
</evidence>
<reference evidence="3 4" key="1">
    <citation type="submission" date="2018-06" db="EMBL/GenBank/DDBJ databases">
        <title>Genomic Encyclopedia of Type Strains, Phase III (KMG-III): the genomes of soil and plant-associated and newly described type strains.</title>
        <authorList>
            <person name="Whitman W."/>
        </authorList>
    </citation>
    <scope>NUCLEOTIDE SEQUENCE [LARGE SCALE GENOMIC DNA]</scope>
    <source>
        <strain evidence="3 4">CECT 5889</strain>
    </source>
</reference>
<dbReference type="AlphaFoldDB" id="A0A2V4V7S8"/>
<accession>A0A2V4V7S8</accession>
<proteinExistence type="predicted"/>
<feature type="compositionally biased region" description="Polar residues" evidence="1">
    <location>
        <begin position="57"/>
        <end position="68"/>
    </location>
</feature>
<feature type="signal peptide" evidence="2">
    <location>
        <begin position="1"/>
        <end position="22"/>
    </location>
</feature>
<dbReference type="EMBL" id="QJSU01000007">
    <property type="protein sequence ID" value="PYE38528.1"/>
    <property type="molecule type" value="Genomic_DNA"/>
</dbReference>
<evidence type="ECO:0000313" key="3">
    <source>
        <dbReference type="EMBL" id="PYE38528.1"/>
    </source>
</evidence>
<sequence>MKLWKAILTSIFIFPLAIISHAEDVDTQHLRISETSMMSVNETVQPTMQKKEKVPTDNKSSAINNSNDVEMDKEQGFRWPWQRRKDKALEAIEDFKNQSRP</sequence>
<dbReference type="Proteomes" id="UP000247746">
    <property type="component" value="Unassembled WGS sequence"/>
</dbReference>
<protein>
    <submittedName>
        <fullName evidence="3">Uncharacterized protein</fullName>
    </submittedName>
</protein>
<name>A0A2V4V7S8_9GAMM</name>
<dbReference type="RefSeq" id="WP_110923671.1">
    <property type="nucleotide sequence ID" value="NZ_CAJGZD010000008.1"/>
</dbReference>
<feature type="compositionally biased region" description="Polar residues" evidence="1">
    <location>
        <begin position="37"/>
        <end position="48"/>
    </location>
</feature>
<organism evidence="3 4">
    <name type="scientific">Psychrobacter fozii</name>
    <dbReference type="NCBI Taxonomy" id="198480"/>
    <lineage>
        <taxon>Bacteria</taxon>
        <taxon>Pseudomonadati</taxon>
        <taxon>Pseudomonadota</taxon>
        <taxon>Gammaproteobacteria</taxon>
        <taxon>Moraxellales</taxon>
        <taxon>Moraxellaceae</taxon>
        <taxon>Psychrobacter</taxon>
    </lineage>
</organism>
<evidence type="ECO:0000313" key="4">
    <source>
        <dbReference type="Proteomes" id="UP000247746"/>
    </source>
</evidence>
<feature type="chain" id="PRO_5015917060" evidence="2">
    <location>
        <begin position="23"/>
        <end position="101"/>
    </location>
</feature>
<keyword evidence="4" id="KW-1185">Reference proteome</keyword>
<gene>
    <name evidence="3" type="ORF">DFP82_107151</name>
</gene>